<evidence type="ECO:0000313" key="3">
    <source>
        <dbReference type="Proteomes" id="UP000294575"/>
    </source>
</evidence>
<sequence>MKKIFLTPLLALSLTACSLSGTQESALRGTGDLGVIIERADGNVLIVEHSNNEILARVEGLGDLSHASVVFSRDARYGYVFGRDGGLTKIDLLKQRIDKRIIQGGNSIGGAISEDGRLIAVGNYEPGGVKVFTADTLELVADIPATALADGSKNSRVVGMTDAPGQKFMVSLFDTGEIWIIDFSDKTTSEPQITKFENIGKQPYDSMLTPEGRYYMAGLFGEDGLAMLDLWHPEKGVTRVLDGYGKGEQPLPVYKMPHLEGWTVADDKVFVPAVGRHEVLVIDQKTWQQKDRIEMIGQPVFVMARPDARQIWVNFAVPDNQYVQVIDSETAEIIKTIEPGPGVLHMEFSPRGEQIWISVRDRNEVQIWDTATLEHLYTLEADSPSGIFFTNRAHRIGL</sequence>
<dbReference type="PANTHER" id="PTHR47197">
    <property type="entry name" value="PROTEIN NIRF"/>
    <property type="match status" value="1"/>
</dbReference>
<reference evidence="2 3" key="1">
    <citation type="submission" date="2019-03" db="EMBL/GenBank/DDBJ databases">
        <title>Genomic Encyclopedia of Type Strains, Phase IV (KMG-IV): sequencing the most valuable type-strain genomes for metagenomic binning, comparative biology and taxonomic classification.</title>
        <authorList>
            <person name="Goeker M."/>
        </authorList>
    </citation>
    <scope>NUCLEOTIDE SEQUENCE [LARGE SCALE GENOMIC DNA]</scope>
    <source>
        <strain evidence="2 3">DSM 28679</strain>
    </source>
</reference>
<dbReference type="RefSeq" id="WP_101497161.1">
    <property type="nucleotide sequence ID" value="NZ_LNJZ01000008.1"/>
</dbReference>
<feature type="chain" id="PRO_5020849998" evidence="1">
    <location>
        <begin position="19"/>
        <end position="398"/>
    </location>
</feature>
<keyword evidence="1" id="KW-0732">Signal</keyword>
<dbReference type="InterPro" id="IPR003143">
    <property type="entry name" value="Cyt_cd1_C_sf"/>
</dbReference>
<dbReference type="AlphaFoldDB" id="A0A4R6TWD3"/>
<feature type="signal peptide" evidence="1">
    <location>
        <begin position="1"/>
        <end position="18"/>
    </location>
</feature>
<keyword evidence="3" id="KW-1185">Reference proteome</keyword>
<accession>A0A4R6TWD3</accession>
<dbReference type="Gene3D" id="2.140.10.20">
    <property type="entry name" value="C-terminal (heme d1) domain of cytochrome cd1-nitrite reductase"/>
    <property type="match status" value="1"/>
</dbReference>
<evidence type="ECO:0000256" key="1">
    <source>
        <dbReference type="SAM" id="SignalP"/>
    </source>
</evidence>
<dbReference type="PANTHER" id="PTHR47197:SF3">
    <property type="entry name" value="DIHYDRO-HEME D1 DEHYDROGENASE"/>
    <property type="match status" value="1"/>
</dbReference>
<gene>
    <name evidence="2" type="ORF">DFQ45_10561</name>
</gene>
<protein>
    <submittedName>
        <fullName evidence="2">Protein NirF</fullName>
    </submittedName>
</protein>
<dbReference type="InterPro" id="IPR051200">
    <property type="entry name" value="Host-pathogen_enzymatic-act"/>
</dbReference>
<organism evidence="2 3">
    <name type="scientific">Thiopseudomonas denitrificans</name>
    <dbReference type="NCBI Taxonomy" id="1501432"/>
    <lineage>
        <taxon>Bacteria</taxon>
        <taxon>Pseudomonadati</taxon>
        <taxon>Pseudomonadota</taxon>
        <taxon>Gammaproteobacteria</taxon>
        <taxon>Pseudomonadales</taxon>
        <taxon>Pseudomonadaceae</taxon>
        <taxon>Thiopseudomonas</taxon>
    </lineage>
</organism>
<dbReference type="OrthoDB" id="5290932at2"/>
<dbReference type="CDD" id="cd20778">
    <property type="entry name" value="8prop_hemeD1_NirF"/>
    <property type="match status" value="1"/>
</dbReference>
<dbReference type="Proteomes" id="UP000294575">
    <property type="component" value="Unassembled WGS sequence"/>
</dbReference>
<comment type="caution">
    <text evidence="2">The sequence shown here is derived from an EMBL/GenBank/DDBJ whole genome shotgun (WGS) entry which is preliminary data.</text>
</comment>
<dbReference type="EMBL" id="SNYK01000005">
    <property type="protein sequence ID" value="TDQ38150.1"/>
    <property type="molecule type" value="Genomic_DNA"/>
</dbReference>
<dbReference type="Pfam" id="PF02239">
    <property type="entry name" value="Cytochrom_D1"/>
    <property type="match status" value="1"/>
</dbReference>
<proteinExistence type="predicted"/>
<name>A0A4R6TWD3_9GAMM</name>
<dbReference type="SUPFAM" id="SSF51004">
    <property type="entry name" value="C-terminal (heme d1) domain of cytochrome cd1-nitrite reductase"/>
    <property type="match status" value="1"/>
</dbReference>
<evidence type="ECO:0000313" key="2">
    <source>
        <dbReference type="EMBL" id="TDQ38150.1"/>
    </source>
</evidence>
<dbReference type="PROSITE" id="PS51257">
    <property type="entry name" value="PROKAR_LIPOPROTEIN"/>
    <property type="match status" value="1"/>
</dbReference>
<dbReference type="InterPro" id="IPR011048">
    <property type="entry name" value="Haem_d1_sf"/>
</dbReference>